<dbReference type="PANTHER" id="PTHR34009">
    <property type="entry name" value="PROTEIN STAR"/>
    <property type="match status" value="1"/>
</dbReference>
<proteinExistence type="predicted"/>
<dbReference type="GO" id="GO:0031902">
    <property type="term" value="C:late endosome membrane"/>
    <property type="evidence" value="ECO:0007669"/>
    <property type="project" value="TreeGrafter"/>
</dbReference>
<dbReference type="GO" id="GO:0006888">
    <property type="term" value="P:endoplasmic reticulum to Golgi vesicle-mediated transport"/>
    <property type="evidence" value="ECO:0007669"/>
    <property type="project" value="TreeGrafter"/>
</dbReference>
<sequence>MSPTPPRIEPPAESGPVLITSTRALLPPDQQAKRTKFSGGDRDQRGRWAGGTEGESGQQQKGMGTPWWQTARPGIPREYQNLCGKAFARKTGVGFHQVRGDYQAYHTFFANRTRPGVYVEIGAYHPTELSAGAFFDICLGWHGVCVEPDPTKAQVWDADTSRSCNVFKQCLLDHDETVCMGKLNDGITEVIGGKKGKCGPTEAEVNCTTFEAMLESTVAKSRLGSTKSLKSNEKTRIDFVSLDVETKEIDVLRCFPFEKYDISMFLIETASNENLYDWFMLNKGYLKWDDFRNGPYPTDTLYVKRSMLHDVYVDPVLEIPTLYKHFDGKPLPDRFNGREQKRLRCPHKAGQS</sequence>
<protein>
    <recommendedName>
        <fullName evidence="2">Methyltransferase FkbM domain-containing protein</fullName>
    </recommendedName>
</protein>
<reference evidence="3" key="1">
    <citation type="submission" date="2021-01" db="EMBL/GenBank/DDBJ databases">
        <authorList>
            <person name="Corre E."/>
            <person name="Pelletier E."/>
            <person name="Niang G."/>
            <person name="Scheremetjew M."/>
            <person name="Finn R."/>
            <person name="Kale V."/>
            <person name="Holt S."/>
            <person name="Cochrane G."/>
            <person name="Meng A."/>
            <person name="Brown T."/>
            <person name="Cohen L."/>
        </authorList>
    </citation>
    <scope>NUCLEOTIDE SEQUENCE</scope>
    <source>
        <strain evidence="3">CCCM811</strain>
    </source>
</reference>
<name>A0A7S4DR08_9EUKA</name>
<dbReference type="Pfam" id="PF05050">
    <property type="entry name" value="Methyltransf_21"/>
    <property type="match status" value="1"/>
</dbReference>
<feature type="domain" description="Methyltransferase FkbM" evidence="2">
    <location>
        <begin position="120"/>
        <end position="271"/>
    </location>
</feature>
<dbReference type="GO" id="GO:0005794">
    <property type="term" value="C:Golgi apparatus"/>
    <property type="evidence" value="ECO:0007669"/>
    <property type="project" value="TreeGrafter"/>
</dbReference>
<evidence type="ECO:0000259" key="2">
    <source>
        <dbReference type="Pfam" id="PF05050"/>
    </source>
</evidence>
<dbReference type="Gene3D" id="3.40.50.150">
    <property type="entry name" value="Vaccinia Virus protein VP39"/>
    <property type="match status" value="1"/>
</dbReference>
<dbReference type="AlphaFoldDB" id="A0A7S4DR08"/>
<dbReference type="InterPro" id="IPR006342">
    <property type="entry name" value="FkbM_mtfrase"/>
</dbReference>
<dbReference type="PANTHER" id="PTHR34009:SF2">
    <property type="entry name" value="PROTEIN STAR"/>
    <property type="match status" value="1"/>
</dbReference>
<dbReference type="EMBL" id="HBIV01022921">
    <property type="protein sequence ID" value="CAE0664881.1"/>
    <property type="molecule type" value="Transcribed_RNA"/>
</dbReference>
<dbReference type="InterPro" id="IPR029063">
    <property type="entry name" value="SAM-dependent_MTases_sf"/>
</dbReference>
<dbReference type="InterPro" id="IPR053202">
    <property type="entry name" value="EGF_Rcpt_Signaling_Reg"/>
</dbReference>
<dbReference type="GO" id="GO:0005789">
    <property type="term" value="C:endoplasmic reticulum membrane"/>
    <property type="evidence" value="ECO:0007669"/>
    <property type="project" value="TreeGrafter"/>
</dbReference>
<evidence type="ECO:0000256" key="1">
    <source>
        <dbReference type="SAM" id="MobiDB-lite"/>
    </source>
</evidence>
<accession>A0A7S4DR08</accession>
<gene>
    <name evidence="3" type="ORF">LGLO00237_LOCUS16486</name>
</gene>
<feature type="region of interest" description="Disordered" evidence="1">
    <location>
        <begin position="1"/>
        <end position="68"/>
    </location>
</feature>
<evidence type="ECO:0000313" key="3">
    <source>
        <dbReference type="EMBL" id="CAE0664881.1"/>
    </source>
</evidence>
<dbReference type="GO" id="GO:0016197">
    <property type="term" value="P:endosomal transport"/>
    <property type="evidence" value="ECO:0007669"/>
    <property type="project" value="TreeGrafter"/>
</dbReference>
<organism evidence="3">
    <name type="scientific">Lotharella globosa</name>
    <dbReference type="NCBI Taxonomy" id="91324"/>
    <lineage>
        <taxon>Eukaryota</taxon>
        <taxon>Sar</taxon>
        <taxon>Rhizaria</taxon>
        <taxon>Cercozoa</taxon>
        <taxon>Chlorarachniophyceae</taxon>
        <taxon>Lotharella</taxon>
    </lineage>
</organism>
<dbReference type="GO" id="GO:0005886">
    <property type="term" value="C:plasma membrane"/>
    <property type="evidence" value="ECO:0007669"/>
    <property type="project" value="TreeGrafter"/>
</dbReference>